<keyword evidence="2 3" id="KW-0802">TPR repeat</keyword>
<sequence>MSTTSQVKAILKRARSELDSGNYEIAKEYISDILELDPENYNGYLFSGIAYERSDDFEKSMNAYKSATKLQPTNPNAWKGILGLCEKTKDGQLYLTATIGLITCYEKTEDLIKAVDSFEKAKRFIRKYPGKTTAYDILEVQLPNSPIYSFMSGRFPPPDQIYCELATLYEKEESAAKSKFNFRNIVSISKQGGSRNDALYGLAKNSRIPSLYKEIINWTQDDEKRRIYESKLFYYKYETLQVAPKDMKKNIQEEVHEMAKDMVLLDYDNVLAWKLDIEWQDVVSLDDYDSNLLVKFIHKFPKEKLSKVLTGYIRSDISPYDPKILEKEVKGKKPIKKKDDTSIQTKLEDSEDAETNIYSTSLIMEYLTDGFSNDSVLSHRVLCAFYVHIREYESSSDTAIKGINLIKNLKKTLGISFKNSLNDLNTLLGTSYIYYQAPKNHDEAIKLFNQVLEQNKNLTLAKIGKGLVYRESRKYTQAAKILKSVLDENTTNLYVLFEYSWCLILLGDFDAGRKGIAEFLKSLTGNDPRSQDLRAQSWWRIGQSYWQESVENKKQDSNNALDDKLNSLLFNAFSNALKENQNFAPAFTSLGKFYSKLGDNTRSTKCYYRAFELDGGELDAAEELAKEFANSMNWELVEVVATRVLESEHIRYSGKSLTWPTRVLGIASLNKDDYGSAVKYFQNTLRIDDKDTTSWIGLGEAYRNSGRYDGAKKTFERAQSLDPTSWVATYELATVLRTKKEFNEAARIFKRVVASNPEEAAPRTALIETLLLSAQNVLYKEIYQQAVILATECVNTATKFLINKSIPSTQDIWRVLGQCCEIFLSVRSSIDKAPFDDLHTLAITFSGVLDSNELISQLSAADEANLKTVESLTLDATPITKISQYYLLFFKLSLHYSRNDKSSTALGWYNLGLSQLKLYLLLESLFSQDEILKYIYASMESFKKTIGIVNTNPDVWNAYGIASSYVNAKVSQHCFIRSLALDSHQSSPWNNLAILYLRLGDIQLSEEAVEKSLAYDPEFFPAWIGKGIVEYTTGSVLSARKSFQHAFKISRSTNEPDQLDRLSKLYYALSVFEFIQDKGTEKEAKDVSLHGKIQNELEESVLSLQKYLKLVPDSALAINLEGLILERVSDYEYAIEYCTKLCTIHEENYEEFEREEDLVKFVRAKAHLARVALGAERYEEAIEHGQFAIDVSSDLAESNVEAAIDLKKSRLSAFLTSGLGCYFTKNYSNSIECFKNALAESDEDQDVVVLLAQVLWAHGGTEEREVALEQLFGSIEQQGSSSLSLSLTLGAIGITHDSDIIDAAKDELGRFSQEFLQKEDPKHHVPLMLAAMNEAQGQKAVLPWLKSAFYEPWNFENWKRIDNKIALIETALQSHGNVTSIDLSNAYASQEGFTQVQKGVFYAPWNPTAWIAFSSLI</sequence>
<evidence type="ECO:0000256" key="3">
    <source>
        <dbReference type="PROSITE-ProRule" id="PRU00339"/>
    </source>
</evidence>
<dbReference type="GO" id="GO:0055087">
    <property type="term" value="C:Ski complex"/>
    <property type="evidence" value="ECO:0007669"/>
    <property type="project" value="InterPro"/>
</dbReference>
<feature type="repeat" description="TPR" evidence="3">
    <location>
        <begin position="7"/>
        <end position="40"/>
    </location>
</feature>
<dbReference type="GeneID" id="43581983"/>
<feature type="repeat" description="TPR" evidence="3">
    <location>
        <begin position="986"/>
        <end position="1019"/>
    </location>
</feature>
<dbReference type="PANTHER" id="PTHR15704">
    <property type="entry name" value="SUPERKILLER 3 PROTEIN-RELATED"/>
    <property type="match status" value="1"/>
</dbReference>
<dbReference type="InterPro" id="IPR040962">
    <property type="entry name" value="TPR_22"/>
</dbReference>
<dbReference type="Gene3D" id="1.25.40.10">
    <property type="entry name" value="Tetratricopeptide repeat domain"/>
    <property type="match status" value="4"/>
</dbReference>
<dbReference type="SUPFAM" id="SSF48452">
    <property type="entry name" value="TPR-like"/>
    <property type="match status" value="4"/>
</dbReference>
<dbReference type="PANTHER" id="PTHR15704:SF7">
    <property type="entry name" value="SUPERKILLER COMPLEX PROTEIN 3"/>
    <property type="match status" value="1"/>
</dbReference>
<dbReference type="InterPro" id="IPR019734">
    <property type="entry name" value="TPR_rpt"/>
</dbReference>
<dbReference type="InterPro" id="IPR011990">
    <property type="entry name" value="TPR-like_helical_dom_sf"/>
</dbReference>
<dbReference type="Pfam" id="PF18833">
    <property type="entry name" value="TPR_22"/>
    <property type="match status" value="1"/>
</dbReference>
<evidence type="ECO:0000313" key="4">
    <source>
        <dbReference type="EMBL" id="VVT51645.1"/>
    </source>
</evidence>
<dbReference type="InterPro" id="IPR039226">
    <property type="entry name" value="Ski3/TTC37"/>
</dbReference>
<dbReference type="RefSeq" id="XP_031853774.1">
    <property type="nucleotide sequence ID" value="XM_031997883.1"/>
</dbReference>
<keyword evidence="5" id="KW-1185">Reference proteome</keyword>
<evidence type="ECO:0008006" key="6">
    <source>
        <dbReference type="Google" id="ProtNLM"/>
    </source>
</evidence>
<dbReference type="PROSITE" id="PS50293">
    <property type="entry name" value="TPR_REGION"/>
    <property type="match status" value="1"/>
</dbReference>
<dbReference type="Pfam" id="PF14559">
    <property type="entry name" value="TPR_19"/>
    <property type="match status" value="2"/>
</dbReference>
<evidence type="ECO:0000256" key="2">
    <source>
        <dbReference type="ARBA" id="ARBA00022803"/>
    </source>
</evidence>
<dbReference type="Pfam" id="PF13432">
    <property type="entry name" value="TPR_16"/>
    <property type="match status" value="2"/>
</dbReference>
<dbReference type="Proteomes" id="UP000398389">
    <property type="component" value="Unassembled WGS sequence"/>
</dbReference>
<name>A0A5E8BQ57_9ASCO</name>
<organism evidence="4 5">
    <name type="scientific">Magnusiomyces paraingens</name>
    <dbReference type="NCBI Taxonomy" id="2606893"/>
    <lineage>
        <taxon>Eukaryota</taxon>
        <taxon>Fungi</taxon>
        <taxon>Dikarya</taxon>
        <taxon>Ascomycota</taxon>
        <taxon>Saccharomycotina</taxon>
        <taxon>Dipodascomycetes</taxon>
        <taxon>Dipodascales</taxon>
        <taxon>Dipodascaceae</taxon>
        <taxon>Magnusiomyces</taxon>
    </lineage>
</organism>
<keyword evidence="1" id="KW-0677">Repeat</keyword>
<gene>
    <name evidence="4" type="ORF">SAPINGB_P003165</name>
</gene>
<feature type="repeat" description="TPR" evidence="3">
    <location>
        <begin position="692"/>
        <end position="725"/>
    </location>
</feature>
<dbReference type="EMBL" id="CABVLU010000002">
    <property type="protein sequence ID" value="VVT51645.1"/>
    <property type="molecule type" value="Genomic_DNA"/>
</dbReference>
<dbReference type="Pfam" id="PF13181">
    <property type="entry name" value="TPR_8"/>
    <property type="match status" value="1"/>
</dbReference>
<dbReference type="OrthoDB" id="421075at2759"/>
<evidence type="ECO:0000256" key="1">
    <source>
        <dbReference type="ARBA" id="ARBA00022737"/>
    </source>
</evidence>
<dbReference type="PROSITE" id="PS50005">
    <property type="entry name" value="TPR"/>
    <property type="match status" value="6"/>
</dbReference>
<accession>A0A5E8BQ57</accession>
<protein>
    <recommendedName>
        <fullName evidence="6">Superkiller protein 3</fullName>
    </recommendedName>
</protein>
<feature type="repeat" description="TPR" evidence="3">
    <location>
        <begin position="41"/>
        <end position="74"/>
    </location>
</feature>
<feature type="repeat" description="TPR" evidence="3">
    <location>
        <begin position="726"/>
        <end position="759"/>
    </location>
</feature>
<dbReference type="SMART" id="SM00028">
    <property type="entry name" value="TPR"/>
    <property type="match status" value="14"/>
</dbReference>
<evidence type="ECO:0000313" key="5">
    <source>
        <dbReference type="Proteomes" id="UP000398389"/>
    </source>
</evidence>
<reference evidence="4 5" key="1">
    <citation type="submission" date="2019-09" db="EMBL/GenBank/DDBJ databases">
        <authorList>
            <person name="Brejova B."/>
        </authorList>
    </citation>
    <scope>NUCLEOTIDE SEQUENCE [LARGE SCALE GENOMIC DNA]</scope>
</reference>
<feature type="repeat" description="TPR" evidence="3">
    <location>
        <begin position="584"/>
        <end position="617"/>
    </location>
</feature>
<dbReference type="GO" id="GO:0006401">
    <property type="term" value="P:RNA catabolic process"/>
    <property type="evidence" value="ECO:0007669"/>
    <property type="project" value="InterPro"/>
</dbReference>
<proteinExistence type="predicted"/>